<feature type="coiled-coil region" evidence="6">
    <location>
        <begin position="421"/>
        <end position="484"/>
    </location>
</feature>
<dbReference type="GO" id="GO:0016787">
    <property type="term" value="F:hydrolase activity"/>
    <property type="evidence" value="ECO:0007669"/>
    <property type="project" value="UniProtKB-KW"/>
</dbReference>
<evidence type="ECO:0000256" key="3">
    <source>
        <dbReference type="ARBA" id="ARBA00022801"/>
    </source>
</evidence>
<sequence length="1172" mass="133341">MNNQGWIHYWRNSLADADSAKGALKKQDLKNYVRTTTDEFKEGKLKPDSTLLEDLFRNEADTLTAVQIHHRPVTYYLRKVHGKDYSGNMPGVLTPIVCSLWVNREGLLFPNTTPFIPRDLLAPQGNDTFTIADVDKLDEFLTTNEIPAQSTESIPAKFEQEEQYQNHQKDWHNYYGLTQKLFADYCDRNRIKQFYEHIESRGLVNKISECLGASRHILKLYDNLSNSSTALPLLDSYAAKTVTNHDECIEVSQTVHSRFGHSNSQFPLTKAQCDALTHTLAMQEGDILAVNGPPGTGKTTFVLSVVASLWIESALKESQPPLIIAASTNNQAVTNIIDAFGKDFDEGDDELSGRWLPDIFSYGGYLPSAYGELEAAKSYQTKHFYEKVEQLDFLDQAQAHYLDRAKQAFPQQNFADVTQVKAYLLAELRQHQNQLDHIQNNWHHYNRQLNDIHSRLGNNPQQTLADQQQAVSNAQALKDNAKEQLTAWRSYLGNESTWLTLFKWLPPIKNKLELQRRSFMYNLIEHDEEQIENLSSDRFESLLKQVFSSKKDDFDDQKNRYQSWLEQYQEFEQSQLNWLNSINNFTEDSPEQTIPQLTDIDSVLDITTRFRMFRLAVHYWEACWLLSCRDLGQELNKQARKTGLKTVRPRWQRRMMLTPCIVSTFHSLPSHMTYQSHVGNNEFETDYLLNEIDLLIVDEAGQVAPEVAAASFSLAKKALVIGDIYQIPPIRNVCSSIDRGNLKQHKVISSDDEYTVIQEEGRSVVTGSVMHVAQQASRFHYMPEAEPGMFLQEHRRCYDELISYCNDLCYQGILIPKRGQATEDSLYSPFSHLHVDGIAESFSGSRRNKLEAETIAAWLHANKVEIENYYGEPLAKCVGIITPFSAQVNQIKTACGEFDIKAGKGDDQLTVGTVHSLQGAERKIIIFSQVYTRHNDGGFIDMDPSMLNVAVSRAKDAFLVFGDLDIIEAAPSSSPRGLLAKYLFTDERNELEFSVGQRPDLLQICGHPKLLTNAEEHDAFLSKLLREVQRKIDIVSPWLLLDKLQSTGQLELLKTALHKGVQITIHTDRHFNTTVANHPDTNKVKAFQHCCATLEQLGIVINVINGVHSKSVFADDRYMAVGSFNWFSASRSGKYANIETSLIYVGELEKEIKTQLDFLNSRSCNTNKQPVT</sequence>
<dbReference type="Pfam" id="PF13091">
    <property type="entry name" value="PLDc_2"/>
    <property type="match status" value="1"/>
</dbReference>
<dbReference type="Gene3D" id="3.30.870.10">
    <property type="entry name" value="Endonuclease Chain A"/>
    <property type="match status" value="1"/>
</dbReference>
<dbReference type="CDD" id="cd18808">
    <property type="entry name" value="SF1_C_Upf1"/>
    <property type="match status" value="1"/>
</dbReference>
<dbReference type="OrthoDB" id="9757917at2"/>
<dbReference type="EMBL" id="LHPJ01000004">
    <property type="protein sequence ID" value="KOO04803.1"/>
    <property type="molecule type" value="Genomic_DNA"/>
</dbReference>
<dbReference type="Gene3D" id="3.40.50.300">
    <property type="entry name" value="P-loop containing nucleotide triphosphate hydrolases"/>
    <property type="match status" value="3"/>
</dbReference>
<dbReference type="SUPFAM" id="SSF52540">
    <property type="entry name" value="P-loop containing nucleoside triphosphate hydrolases"/>
    <property type="match status" value="1"/>
</dbReference>
<comment type="caution">
    <text evidence="8">The sequence shown here is derived from an EMBL/GenBank/DDBJ whole genome shotgun (WGS) entry which is preliminary data.</text>
</comment>
<evidence type="ECO:0000256" key="6">
    <source>
        <dbReference type="SAM" id="Coils"/>
    </source>
</evidence>
<name>A0A0M0HT58_VIBNE</name>
<evidence type="ECO:0000256" key="1">
    <source>
        <dbReference type="ARBA" id="ARBA00007913"/>
    </source>
</evidence>
<evidence type="ECO:0000256" key="4">
    <source>
        <dbReference type="ARBA" id="ARBA00022806"/>
    </source>
</evidence>
<keyword evidence="4 8" id="KW-0347">Helicase</keyword>
<dbReference type="GO" id="GO:0043139">
    <property type="term" value="F:5'-3' DNA helicase activity"/>
    <property type="evidence" value="ECO:0007669"/>
    <property type="project" value="TreeGrafter"/>
</dbReference>
<proteinExistence type="inferred from homology"/>
<dbReference type="PANTHER" id="PTHR43788">
    <property type="entry name" value="DNA2/NAM7 HELICASE FAMILY MEMBER"/>
    <property type="match status" value="1"/>
</dbReference>
<evidence type="ECO:0000313" key="9">
    <source>
        <dbReference type="Proteomes" id="UP000037515"/>
    </source>
</evidence>
<evidence type="ECO:0000313" key="8">
    <source>
        <dbReference type="EMBL" id="KOO04803.1"/>
    </source>
</evidence>
<dbReference type="Pfam" id="PF13086">
    <property type="entry name" value="AAA_11"/>
    <property type="match status" value="1"/>
</dbReference>
<reference evidence="9" key="1">
    <citation type="submission" date="2015-08" db="EMBL/GenBank/DDBJ databases">
        <title>Vibrio galatheae sp. nov., a novel member of the Vibrionaceae family isolated from the Solomon Islands.</title>
        <authorList>
            <person name="Giubergia S."/>
            <person name="Machado H."/>
            <person name="Mateiu R.V."/>
            <person name="Gram L."/>
        </authorList>
    </citation>
    <scope>NUCLEOTIDE SEQUENCE [LARGE SCALE GENOMIC DNA]</scope>
    <source>
        <strain evidence="9">DSM 19584</strain>
    </source>
</reference>
<protein>
    <submittedName>
        <fullName evidence="8">DNA helicase</fullName>
    </submittedName>
</protein>
<organism evidence="8 9">
    <name type="scientific">Vibrio nereis</name>
    <dbReference type="NCBI Taxonomy" id="693"/>
    <lineage>
        <taxon>Bacteria</taxon>
        <taxon>Pseudomonadati</taxon>
        <taxon>Pseudomonadota</taxon>
        <taxon>Gammaproteobacteria</taxon>
        <taxon>Vibrionales</taxon>
        <taxon>Vibrionaceae</taxon>
        <taxon>Vibrio</taxon>
    </lineage>
</organism>
<keyword evidence="3" id="KW-0378">Hydrolase</keyword>
<dbReference type="PATRIC" id="fig|693.5.peg.769"/>
<dbReference type="GO" id="GO:0005524">
    <property type="term" value="F:ATP binding"/>
    <property type="evidence" value="ECO:0007669"/>
    <property type="project" value="UniProtKB-KW"/>
</dbReference>
<dbReference type="PIRSF" id="PIRSF026306">
    <property type="entry name" value="UCP026306"/>
    <property type="match status" value="1"/>
</dbReference>
<dbReference type="PROSITE" id="PS50035">
    <property type="entry name" value="PLD"/>
    <property type="match status" value="1"/>
</dbReference>
<gene>
    <name evidence="8" type="ORF">AKJ17_03815</name>
</gene>
<dbReference type="InterPro" id="IPR001736">
    <property type="entry name" value="PLipase_D/transphosphatidylase"/>
</dbReference>
<keyword evidence="2" id="KW-0547">Nucleotide-binding</keyword>
<accession>A0A0M0HT58</accession>
<dbReference type="Pfam" id="PF13087">
    <property type="entry name" value="AAA_12"/>
    <property type="match status" value="1"/>
</dbReference>
<dbReference type="InterPro" id="IPR041679">
    <property type="entry name" value="DNA2/NAM7-like_C"/>
</dbReference>
<evidence type="ECO:0000256" key="5">
    <source>
        <dbReference type="ARBA" id="ARBA00022840"/>
    </source>
</evidence>
<keyword evidence="9" id="KW-1185">Reference proteome</keyword>
<dbReference type="PANTHER" id="PTHR43788:SF8">
    <property type="entry name" value="DNA-BINDING PROTEIN SMUBP-2"/>
    <property type="match status" value="1"/>
</dbReference>
<dbReference type="RefSeq" id="WP_053300659.1">
    <property type="nucleotide sequence ID" value="NZ_LHPJ01000004.1"/>
</dbReference>
<dbReference type="InterPro" id="IPR025202">
    <property type="entry name" value="PLD-like_dom"/>
</dbReference>
<keyword evidence="6" id="KW-0175">Coiled coil</keyword>
<evidence type="ECO:0000256" key="2">
    <source>
        <dbReference type="ARBA" id="ARBA00022741"/>
    </source>
</evidence>
<dbReference type="GO" id="GO:0006793">
    <property type="term" value="P:phosphorus metabolic process"/>
    <property type="evidence" value="ECO:0007669"/>
    <property type="project" value="UniProtKB-ARBA"/>
</dbReference>
<dbReference type="InterPro" id="IPR027417">
    <property type="entry name" value="P-loop_NTPase"/>
</dbReference>
<dbReference type="CDD" id="cd09118">
    <property type="entry name" value="PLDc_yjhR_C_like"/>
    <property type="match status" value="1"/>
</dbReference>
<keyword evidence="5" id="KW-0067">ATP-binding</keyword>
<dbReference type="InterPro" id="IPR041677">
    <property type="entry name" value="DNA2/NAM7_AAA_11"/>
</dbReference>
<dbReference type="STRING" id="693.AKJ17_03815"/>
<dbReference type="SUPFAM" id="SSF56024">
    <property type="entry name" value="Phospholipase D/nuclease"/>
    <property type="match status" value="1"/>
</dbReference>
<comment type="similarity">
    <text evidence="1">Belongs to the DNA2/NAM7 helicase family.</text>
</comment>
<dbReference type="Proteomes" id="UP000037515">
    <property type="component" value="Unassembled WGS sequence"/>
</dbReference>
<dbReference type="InterPro" id="IPR050534">
    <property type="entry name" value="Coronavir_polyprotein_1ab"/>
</dbReference>
<dbReference type="AlphaFoldDB" id="A0A0M0HT58"/>
<feature type="domain" description="PLD phosphodiesterase" evidence="7">
    <location>
        <begin position="1108"/>
        <end position="1130"/>
    </location>
</feature>
<dbReference type="InterPro" id="IPR047187">
    <property type="entry name" value="SF1_C_Upf1"/>
</dbReference>
<dbReference type="InterPro" id="IPR016834">
    <property type="entry name" value="UCP026306"/>
</dbReference>
<evidence type="ECO:0000259" key="7">
    <source>
        <dbReference type="PROSITE" id="PS50035"/>
    </source>
</evidence>